<feature type="domain" description="BioF2-like acetyltransferase" evidence="1">
    <location>
        <begin position="152"/>
        <end position="296"/>
    </location>
</feature>
<dbReference type="RefSeq" id="WP_343164472.1">
    <property type="nucleotide sequence ID" value="NZ_JBHRSV010000016.1"/>
</dbReference>
<dbReference type="Proteomes" id="UP001595379">
    <property type="component" value="Unassembled WGS sequence"/>
</dbReference>
<gene>
    <name evidence="2" type="ORF">ACFOOR_08555</name>
</gene>
<evidence type="ECO:0000313" key="3">
    <source>
        <dbReference type="Proteomes" id="UP001595379"/>
    </source>
</evidence>
<reference evidence="3" key="1">
    <citation type="journal article" date="2019" name="Int. J. Syst. Evol. Microbiol.">
        <title>The Global Catalogue of Microorganisms (GCM) 10K type strain sequencing project: providing services to taxonomists for standard genome sequencing and annotation.</title>
        <authorList>
            <consortium name="The Broad Institute Genomics Platform"/>
            <consortium name="The Broad Institute Genome Sequencing Center for Infectious Disease"/>
            <person name="Wu L."/>
            <person name="Ma J."/>
        </authorList>
    </citation>
    <scope>NUCLEOTIDE SEQUENCE [LARGE SCALE GENOMIC DNA]</scope>
    <source>
        <strain evidence="3">KCTC 52487</strain>
    </source>
</reference>
<dbReference type="InterPro" id="IPR038740">
    <property type="entry name" value="BioF2-like_GNAT_dom"/>
</dbReference>
<evidence type="ECO:0000259" key="1">
    <source>
        <dbReference type="Pfam" id="PF13480"/>
    </source>
</evidence>
<dbReference type="InterPro" id="IPR016181">
    <property type="entry name" value="Acyl_CoA_acyltransferase"/>
</dbReference>
<name>A0ABV6ZXH2_9PROT</name>
<dbReference type="EMBL" id="JBHRSV010000016">
    <property type="protein sequence ID" value="MFC2926155.1"/>
    <property type="molecule type" value="Genomic_DNA"/>
</dbReference>
<protein>
    <submittedName>
        <fullName evidence="2">GNAT family N-acetyltransferase</fullName>
    </submittedName>
</protein>
<comment type="caution">
    <text evidence="2">The sequence shown here is derived from an EMBL/GenBank/DDBJ whole genome shotgun (WGS) entry which is preliminary data.</text>
</comment>
<dbReference type="Gene3D" id="3.40.630.30">
    <property type="match status" value="1"/>
</dbReference>
<proteinExistence type="predicted"/>
<keyword evidence="3" id="KW-1185">Reference proteome</keyword>
<organism evidence="2 3">
    <name type="scientific">Hyphobacterium vulgare</name>
    <dbReference type="NCBI Taxonomy" id="1736751"/>
    <lineage>
        <taxon>Bacteria</taxon>
        <taxon>Pseudomonadati</taxon>
        <taxon>Pseudomonadota</taxon>
        <taxon>Alphaproteobacteria</taxon>
        <taxon>Maricaulales</taxon>
        <taxon>Maricaulaceae</taxon>
        <taxon>Hyphobacterium</taxon>
    </lineage>
</organism>
<dbReference type="Pfam" id="PF13480">
    <property type="entry name" value="Acetyltransf_6"/>
    <property type="match status" value="1"/>
</dbReference>
<sequence length="376" mass="41844">MYRIDVMNPDRIDPGLRQAWINLARECGLTTPLLHPDFAILMGRVRKDVRIVCAFEGGRLVAVLPLHRRPGGLARPLGAPFADIQGMIAAPDFAMPLSALFDKAGIRALHFDAAADPQGRLGDLAEAEPLHLMRVNDDLDAVLENQRAQHAKRYKNHRRLARQLERERGHVELVAPDRDAAAFDTLIGWKRAQFERTGRHDVLAPRWAGEMMRTLFLEAQGEAEGLMVTLRVEGQVAAGLYGIRTGSDYNPWIAAFDPDFAPWSPGQLILHALMEKMPDLGLTRVDLAGGHDHYKKYYANAHETMRAGMVTASGLARARTDLVRLPWSLGEAMPGAVSRQVARLHRRTELIASSELDWRGRVGGLWRAVSMRSSTV</sequence>
<accession>A0ABV6ZXH2</accession>
<evidence type="ECO:0000313" key="2">
    <source>
        <dbReference type="EMBL" id="MFC2926155.1"/>
    </source>
</evidence>
<dbReference type="SUPFAM" id="SSF55729">
    <property type="entry name" value="Acyl-CoA N-acyltransferases (Nat)"/>
    <property type="match status" value="1"/>
</dbReference>